<dbReference type="SUPFAM" id="SSF46689">
    <property type="entry name" value="Homeodomain-like"/>
    <property type="match status" value="1"/>
</dbReference>
<dbReference type="GO" id="GO:0003700">
    <property type="term" value="F:DNA-binding transcription factor activity"/>
    <property type="evidence" value="ECO:0007669"/>
    <property type="project" value="InterPro"/>
</dbReference>
<dbReference type="InterPro" id="IPR011051">
    <property type="entry name" value="RmlC_Cupin_sf"/>
</dbReference>
<dbReference type="InterPro" id="IPR009057">
    <property type="entry name" value="Homeodomain-like_sf"/>
</dbReference>
<keyword evidence="1" id="KW-0805">Transcription regulation</keyword>
<proteinExistence type="predicted"/>
<evidence type="ECO:0000259" key="5">
    <source>
        <dbReference type="PROSITE" id="PS01124"/>
    </source>
</evidence>
<dbReference type="InterPro" id="IPR018060">
    <property type="entry name" value="HTH_AraC"/>
</dbReference>
<evidence type="ECO:0000256" key="1">
    <source>
        <dbReference type="ARBA" id="ARBA00023015"/>
    </source>
</evidence>
<feature type="domain" description="HTH araC/xylS-type" evidence="5">
    <location>
        <begin position="248"/>
        <end position="346"/>
    </location>
</feature>
<feature type="compositionally biased region" description="Basic residues" evidence="4">
    <location>
        <begin position="29"/>
        <end position="44"/>
    </location>
</feature>
<dbReference type="Pfam" id="PF12833">
    <property type="entry name" value="HTH_18"/>
    <property type="match status" value="1"/>
</dbReference>
<dbReference type="AlphaFoldDB" id="A0A7K1ULW6"/>
<dbReference type="EMBL" id="WRPM01000098">
    <property type="protein sequence ID" value="MVT27453.1"/>
    <property type="molecule type" value="Genomic_DNA"/>
</dbReference>
<reference evidence="6 7" key="1">
    <citation type="submission" date="2019-12" db="EMBL/GenBank/DDBJ databases">
        <title>Nesterenkonia muleiensis sp. nov., a novel actinobacterium isolated from sap of Populus euphratica.</title>
        <authorList>
            <person name="Wang R."/>
        </authorList>
    </citation>
    <scope>NUCLEOTIDE SEQUENCE [LARGE SCALE GENOMIC DNA]</scope>
    <source>
        <strain evidence="6 7">F10</strain>
    </source>
</reference>
<gene>
    <name evidence="6" type="ORF">GNZ21_14025</name>
</gene>
<dbReference type="SUPFAM" id="SSF51182">
    <property type="entry name" value="RmlC-like cupins"/>
    <property type="match status" value="1"/>
</dbReference>
<dbReference type="OrthoDB" id="186135at2"/>
<keyword evidence="7" id="KW-1185">Reference proteome</keyword>
<evidence type="ECO:0000256" key="3">
    <source>
        <dbReference type="ARBA" id="ARBA00023163"/>
    </source>
</evidence>
<dbReference type="PANTHER" id="PTHR43280">
    <property type="entry name" value="ARAC-FAMILY TRANSCRIPTIONAL REGULATOR"/>
    <property type="match status" value="1"/>
</dbReference>
<sequence length="350" mass="40212">MHSVNGHRRHRRGGEDGLQALRIRATTAWRRHRWRRPQHGRHRRESSEQHQSLRAMSLHSPLAARTETRMSPHGPSIFNCVQFSFIRHGTAIISNGLREYNIRAGDALILAPNTVFTIHPEGSTTTTTLYVDINYLIDQSFWRYAAILSDRDDAWDLISSRFPDPTLIVNIGADRIGLMAPWLDRLVEMDLEGAITQRFFRMQADLASVLDVLSPFLDTSQGEHIDQADEHPQTSPLPSFGPLRHEALILRETVEDDISQYLTLKNLASKVHLSPSQAHRIFVESYNTTPLAHQTTLRAHEMARMIRTTQLPIQDIARRVGWKDRSHAARSFRRVMGVNPRHYRRLIAEK</sequence>
<keyword evidence="2" id="KW-0238">DNA-binding</keyword>
<dbReference type="Gene3D" id="1.10.10.60">
    <property type="entry name" value="Homeodomain-like"/>
    <property type="match status" value="2"/>
</dbReference>
<evidence type="ECO:0000256" key="4">
    <source>
        <dbReference type="SAM" id="MobiDB-lite"/>
    </source>
</evidence>
<dbReference type="GO" id="GO:0043565">
    <property type="term" value="F:sequence-specific DNA binding"/>
    <property type="evidence" value="ECO:0007669"/>
    <property type="project" value="InterPro"/>
</dbReference>
<dbReference type="PROSITE" id="PS01124">
    <property type="entry name" value="HTH_ARAC_FAMILY_2"/>
    <property type="match status" value="1"/>
</dbReference>
<evidence type="ECO:0000313" key="6">
    <source>
        <dbReference type="EMBL" id="MVT27453.1"/>
    </source>
</evidence>
<comment type="caution">
    <text evidence="6">The sequence shown here is derived from an EMBL/GenBank/DDBJ whole genome shotgun (WGS) entry which is preliminary data.</text>
</comment>
<dbReference type="SMART" id="SM00342">
    <property type="entry name" value="HTH_ARAC"/>
    <property type="match status" value="1"/>
</dbReference>
<name>A0A7K1ULW6_9MICC</name>
<feature type="region of interest" description="Disordered" evidence="4">
    <location>
        <begin position="29"/>
        <end position="55"/>
    </location>
</feature>
<protein>
    <submittedName>
        <fullName evidence="6">Helix-turn-helix domain-containing protein</fullName>
    </submittedName>
</protein>
<accession>A0A7K1ULW6</accession>
<dbReference type="InterPro" id="IPR003313">
    <property type="entry name" value="AraC-bd"/>
</dbReference>
<dbReference type="Proteomes" id="UP000460157">
    <property type="component" value="Unassembled WGS sequence"/>
</dbReference>
<organism evidence="6 7">
    <name type="scientific">Nesterenkonia alkaliphila</name>
    <dbReference type="NCBI Taxonomy" id="1463631"/>
    <lineage>
        <taxon>Bacteria</taxon>
        <taxon>Bacillati</taxon>
        <taxon>Actinomycetota</taxon>
        <taxon>Actinomycetes</taxon>
        <taxon>Micrococcales</taxon>
        <taxon>Micrococcaceae</taxon>
        <taxon>Nesterenkonia</taxon>
    </lineage>
</organism>
<evidence type="ECO:0000256" key="2">
    <source>
        <dbReference type="ARBA" id="ARBA00023125"/>
    </source>
</evidence>
<keyword evidence="3" id="KW-0804">Transcription</keyword>
<evidence type="ECO:0000313" key="7">
    <source>
        <dbReference type="Proteomes" id="UP000460157"/>
    </source>
</evidence>
<dbReference type="Pfam" id="PF02311">
    <property type="entry name" value="AraC_binding"/>
    <property type="match status" value="1"/>
</dbReference>
<dbReference type="PANTHER" id="PTHR43280:SF30">
    <property type="entry name" value="MMSAB OPERON REGULATORY PROTEIN"/>
    <property type="match status" value="1"/>
</dbReference>